<evidence type="ECO:0000313" key="1">
    <source>
        <dbReference type="EMBL" id="PWJ75974.1"/>
    </source>
</evidence>
<dbReference type="EMBL" id="QGGY01000005">
    <property type="protein sequence ID" value="PWJ75974.1"/>
    <property type="molecule type" value="Genomic_DNA"/>
</dbReference>
<dbReference type="InterPro" id="IPR012349">
    <property type="entry name" value="Split_barrel_FMN-bd"/>
</dbReference>
<reference evidence="1 2" key="1">
    <citation type="submission" date="2018-05" db="EMBL/GenBank/DDBJ databases">
        <authorList>
            <person name="Goeker M."/>
            <person name="Huntemann M."/>
            <person name="Clum A."/>
            <person name="Pillay M."/>
            <person name="Palaniappan K."/>
            <person name="Varghese N."/>
            <person name="Mikhailova N."/>
            <person name="Stamatis D."/>
            <person name="Reddy T."/>
            <person name="Daum C."/>
            <person name="Shapiro N."/>
            <person name="Ivanova N."/>
            <person name="Kyrpides N."/>
            <person name="Woyke T."/>
        </authorList>
    </citation>
    <scope>NUCLEOTIDE SEQUENCE [LARGE SCALE GENOMIC DNA]</scope>
    <source>
        <strain evidence="1 2">DSM 26524</strain>
    </source>
</reference>
<proteinExistence type="predicted"/>
<sequence length="153" mass="17321">MFHKMRNFKRELPKEEVMELLKNGEYGILSTVGGDGYPYGIPVNYVYADNKIGFHCAPDAGHKLENIKFNSRVCFTVVGDTEILPSKFSTKYESAVVFGTVHEAEDKKKILELLVDKYSSQFKKEGMEYISRSAGKTGVYVIEIEHVTGKGRR</sequence>
<comment type="caution">
    <text evidence="1">The sequence shown here is derived from an EMBL/GenBank/DDBJ whole genome shotgun (WGS) entry which is preliminary data.</text>
</comment>
<dbReference type="SUPFAM" id="SSF50475">
    <property type="entry name" value="FMN-binding split barrel"/>
    <property type="match status" value="1"/>
</dbReference>
<name>A0AB73T4L8_9FIRM</name>
<dbReference type="AlphaFoldDB" id="A0AB73T4L8"/>
<keyword evidence="2" id="KW-1185">Reference proteome</keyword>
<dbReference type="InterPro" id="IPR024747">
    <property type="entry name" value="Pyridox_Oxase-rel"/>
</dbReference>
<dbReference type="RefSeq" id="WP_109626045.1">
    <property type="nucleotide sequence ID" value="NZ_JANKBI010000003.1"/>
</dbReference>
<evidence type="ECO:0000313" key="2">
    <source>
        <dbReference type="Proteomes" id="UP000245412"/>
    </source>
</evidence>
<dbReference type="Proteomes" id="UP000245412">
    <property type="component" value="Unassembled WGS sequence"/>
</dbReference>
<gene>
    <name evidence="1" type="ORF">C7383_1057</name>
</gene>
<evidence type="ECO:0008006" key="3">
    <source>
        <dbReference type="Google" id="ProtNLM"/>
    </source>
</evidence>
<protein>
    <recommendedName>
        <fullName evidence="3">Pyridoxamine 5'-phosphate oxidase family protein</fullName>
    </recommendedName>
</protein>
<accession>A0AB73T4L8</accession>
<dbReference type="PANTHER" id="PTHR34071:SF2">
    <property type="entry name" value="FLAVIN-NUCLEOTIDE-BINDING PROTEIN"/>
    <property type="match status" value="1"/>
</dbReference>
<dbReference type="Gene3D" id="2.30.110.10">
    <property type="entry name" value="Electron Transport, Fmn-binding Protein, Chain A"/>
    <property type="match status" value="1"/>
</dbReference>
<dbReference type="Pfam" id="PF12900">
    <property type="entry name" value="Pyridox_ox_2"/>
    <property type="match status" value="1"/>
</dbReference>
<dbReference type="PANTHER" id="PTHR34071">
    <property type="entry name" value="5-NITROIMIDAZOLE ANTIBIOTICS RESISTANCE PROTEIN, NIMA-FAMILY-RELATED PROTEIN-RELATED"/>
    <property type="match status" value="1"/>
</dbReference>
<organism evidence="1 2">
    <name type="scientific">Murimonas intestini</name>
    <dbReference type="NCBI Taxonomy" id="1337051"/>
    <lineage>
        <taxon>Bacteria</taxon>
        <taxon>Bacillati</taxon>
        <taxon>Bacillota</taxon>
        <taxon>Clostridia</taxon>
        <taxon>Lachnospirales</taxon>
        <taxon>Lachnospiraceae</taxon>
        <taxon>Murimonas</taxon>
    </lineage>
</organism>